<dbReference type="Gene3D" id="1.20.910.10">
    <property type="entry name" value="Heme oxygenase-like"/>
    <property type="match status" value="1"/>
</dbReference>
<sequence length="185" mass="20177">MLSDNLKEQTLANHQQLEKLLVGKIKSVATEQDYINLLQLFYGYFGGLEKVIDQYIGKDQLPDYNHRRKTDAIADDIASLGGTPVQEATGADLPLIDDTAKAFGALYVIEGSTLGGSIISKMISSKLGLQNGLSFFNGYGEASHKMWGIFKAALNNLPENDGQEIIRSANDTFAGFDAWIKKSVA</sequence>
<organism evidence="1 2">
    <name type="scientific">Mucilaginibacter ginkgonis</name>
    <dbReference type="NCBI Taxonomy" id="2682091"/>
    <lineage>
        <taxon>Bacteria</taxon>
        <taxon>Pseudomonadati</taxon>
        <taxon>Bacteroidota</taxon>
        <taxon>Sphingobacteriia</taxon>
        <taxon>Sphingobacteriales</taxon>
        <taxon>Sphingobacteriaceae</taxon>
        <taxon>Mucilaginibacter</taxon>
    </lineage>
</organism>
<gene>
    <name evidence="1" type="ORF">GO620_016560</name>
</gene>
<dbReference type="GO" id="GO:0006788">
    <property type="term" value="P:heme oxidation"/>
    <property type="evidence" value="ECO:0007669"/>
    <property type="project" value="InterPro"/>
</dbReference>
<reference evidence="1 2" key="1">
    <citation type="submission" date="2020-12" db="EMBL/GenBank/DDBJ databases">
        <title>HMF7856_wgs.fasta genome submission.</title>
        <authorList>
            <person name="Kang H."/>
            <person name="Kim H."/>
            <person name="Joh K."/>
        </authorList>
    </citation>
    <scope>NUCLEOTIDE SEQUENCE [LARGE SCALE GENOMIC DNA]</scope>
    <source>
        <strain evidence="1 2">HMF7856</strain>
    </source>
</reference>
<protein>
    <submittedName>
        <fullName evidence="1">Biliverdin-producing heme oxygenase</fullName>
    </submittedName>
</protein>
<evidence type="ECO:0000313" key="1">
    <source>
        <dbReference type="EMBL" id="QQL49758.1"/>
    </source>
</evidence>
<dbReference type="CDD" id="cd19166">
    <property type="entry name" value="HemeO-bac"/>
    <property type="match status" value="1"/>
</dbReference>
<dbReference type="Proteomes" id="UP000429232">
    <property type="component" value="Chromosome"/>
</dbReference>
<proteinExistence type="predicted"/>
<keyword evidence="2" id="KW-1185">Reference proteome</keyword>
<dbReference type="InterPro" id="IPR016084">
    <property type="entry name" value="Haem_Oase-like_multi-hlx"/>
</dbReference>
<dbReference type="KEGG" id="mgik:GO620_016560"/>
<dbReference type="AlphaFoldDB" id="A0A6I4HYK5"/>
<dbReference type="Pfam" id="PF01126">
    <property type="entry name" value="Heme_oxygenase"/>
    <property type="match status" value="1"/>
</dbReference>
<accession>A0A6I4HYK5</accession>
<evidence type="ECO:0000313" key="2">
    <source>
        <dbReference type="Proteomes" id="UP000429232"/>
    </source>
</evidence>
<dbReference type="InterPro" id="IPR016053">
    <property type="entry name" value="Haem_Oase-like"/>
</dbReference>
<name>A0A6I4HYK5_9SPHI</name>
<dbReference type="SUPFAM" id="SSF48613">
    <property type="entry name" value="Heme oxygenase-like"/>
    <property type="match status" value="1"/>
</dbReference>
<dbReference type="RefSeq" id="WP_157525001.1">
    <property type="nucleotide sequence ID" value="NZ_CP066775.1"/>
</dbReference>
<dbReference type="EMBL" id="CP066775">
    <property type="protein sequence ID" value="QQL49758.1"/>
    <property type="molecule type" value="Genomic_DNA"/>
</dbReference>
<dbReference type="GO" id="GO:0004392">
    <property type="term" value="F:heme oxygenase (decyclizing) activity"/>
    <property type="evidence" value="ECO:0007669"/>
    <property type="project" value="InterPro"/>
</dbReference>